<name>A0A4Q0NSV9_9FLAO</name>
<protein>
    <submittedName>
        <fullName evidence="1">Uncharacterized protein</fullName>
    </submittedName>
</protein>
<keyword evidence="2" id="KW-1185">Reference proteome</keyword>
<dbReference type="AlphaFoldDB" id="A0A4Q0NSV9"/>
<reference evidence="1 2" key="1">
    <citation type="submission" date="2018-07" db="EMBL/GenBank/DDBJ databases">
        <title>Leeuwenhoekiella genomics.</title>
        <authorList>
            <person name="Tahon G."/>
            <person name="Willems A."/>
        </authorList>
    </citation>
    <scope>NUCLEOTIDE SEQUENCE [LARGE SCALE GENOMIC DNA]</scope>
    <source>
        <strain evidence="1 2">R-50232</strain>
    </source>
</reference>
<comment type="caution">
    <text evidence="1">The sequence shown here is derived from an EMBL/GenBank/DDBJ whole genome shotgun (WGS) entry which is preliminary data.</text>
</comment>
<dbReference type="Proteomes" id="UP000289821">
    <property type="component" value="Unassembled WGS sequence"/>
</dbReference>
<evidence type="ECO:0000313" key="2">
    <source>
        <dbReference type="Proteomes" id="UP000289821"/>
    </source>
</evidence>
<accession>A0A4Q0NSV9</accession>
<dbReference type="EMBL" id="QOVI01000004">
    <property type="protein sequence ID" value="RXG13976.1"/>
    <property type="molecule type" value="Genomic_DNA"/>
</dbReference>
<sequence length="339" mass="38908">MSKPNPCDRKIFNLISAQEWHLDRLYAEYTREFGTIFRNYNGRMTEARKKSFDNALGRFNDDLERLFREQIETSFSLSNACTDDFIKNYIKDMGVPSEQVETMLASNAGAAKSFIKRKAGGSFLSDRVVSVTKGTREAVNLLLESGIVNGRSAADMATDLKKYLKEPERRFRRLRNEEGKLVLSQPAKNYNPGQGVYRSSYKNALRISRNEVNIAYRTNDFERRKTMPFVMGQRIQLSASHVVRDICDFLVGSYSKDFKFVGWHPMCKCVSNSIVLPREKFKSYLAGGNIDQRHLVKGIPSKAQKYLDKNSKQIKGWSNTPYFIRDNFKASNNGFDLNI</sequence>
<evidence type="ECO:0000313" key="1">
    <source>
        <dbReference type="EMBL" id="RXG13976.1"/>
    </source>
</evidence>
<dbReference type="RefSeq" id="WP_128761402.1">
    <property type="nucleotide sequence ID" value="NZ_QOVI01000004.1"/>
</dbReference>
<organism evidence="1 2">
    <name type="scientific">Leeuwenhoekiella aestuarii</name>
    <dbReference type="NCBI Taxonomy" id="2249426"/>
    <lineage>
        <taxon>Bacteria</taxon>
        <taxon>Pseudomonadati</taxon>
        <taxon>Bacteroidota</taxon>
        <taxon>Flavobacteriia</taxon>
        <taxon>Flavobacteriales</taxon>
        <taxon>Flavobacteriaceae</taxon>
        <taxon>Leeuwenhoekiella</taxon>
    </lineage>
</organism>
<gene>
    <name evidence="1" type="ORF">DSM04_10480</name>
</gene>
<proteinExistence type="predicted"/>